<reference evidence="7 8" key="1">
    <citation type="submission" date="2017-06" db="EMBL/GenBank/DDBJ databases">
        <title>Investigating the central metabolism of Clostridium thermosuccinogenes.</title>
        <authorList>
            <person name="Koendjbiharie J.G."/>
            <person name="van Kranenburg R."/>
        </authorList>
    </citation>
    <scope>NUCLEOTIDE SEQUENCE [LARGE SCALE GENOMIC DNA]</scope>
    <source>
        <strain evidence="7 8">DSM 5806</strain>
    </source>
</reference>
<feature type="transmembrane region" description="Helical" evidence="5">
    <location>
        <begin position="221"/>
        <end position="254"/>
    </location>
</feature>
<evidence type="ECO:0000256" key="2">
    <source>
        <dbReference type="ARBA" id="ARBA00022692"/>
    </source>
</evidence>
<feature type="domain" description="Cation/H+ exchanger transmembrane" evidence="6">
    <location>
        <begin position="14"/>
        <end position="369"/>
    </location>
</feature>
<feature type="transmembrane region" description="Helical" evidence="5">
    <location>
        <begin position="31"/>
        <end position="49"/>
    </location>
</feature>
<feature type="transmembrane region" description="Helical" evidence="5">
    <location>
        <begin position="85"/>
        <end position="110"/>
    </location>
</feature>
<feature type="transmembrane region" description="Helical" evidence="5">
    <location>
        <begin position="189"/>
        <end position="209"/>
    </location>
</feature>
<dbReference type="EMBL" id="NIOJ01000006">
    <property type="protein sequence ID" value="PNU00807.1"/>
    <property type="molecule type" value="Genomic_DNA"/>
</dbReference>
<evidence type="ECO:0000313" key="7">
    <source>
        <dbReference type="EMBL" id="PNU00807.1"/>
    </source>
</evidence>
<dbReference type="AlphaFoldDB" id="A0A2K2FPU7"/>
<sequence length="390" mass="41097">MQPTTLFYLALILFSGLIFGRIVKLIKLPNVTGYLIAGLLIGPYCFKLVPIDIITGLDLISEIALAFIAFSIGSEFKLSYLKRVGVTPIIIAIFEGLTAAVLVFAALFLFGFDAKIALLLGAIASATAPAATIMVVKQYKAKGPVTETLLSVVALDDAVALIAFGFAMATVSAMEHPGEASVVMSVVTPFWEIIGSILLGFVLGVLFTIPLRFFKKDSNRLIITTGFIFLGSAIATMLGLSSLLLCMCMSAMLVNVSKSGESLLKLTDNVTPPIFLMFFVVSGMELDVSILPQVGLIGIIYVLVRVIGKVAGASIGAAIMKAPAAVKKYLGLSLVPQAGVAIGLSLIASNKLPGFGQKIRAVVLCATLIYELTGPVITKISLKKAGEITE</sequence>
<feature type="transmembrane region" description="Helical" evidence="5">
    <location>
        <begin position="329"/>
        <end position="347"/>
    </location>
</feature>
<dbReference type="GO" id="GO:0016020">
    <property type="term" value="C:membrane"/>
    <property type="evidence" value="ECO:0007669"/>
    <property type="project" value="UniProtKB-SubCell"/>
</dbReference>
<keyword evidence="3 5" id="KW-1133">Transmembrane helix</keyword>
<feature type="transmembrane region" description="Helical" evidence="5">
    <location>
        <begin position="116"/>
        <end position="136"/>
    </location>
</feature>
<proteinExistence type="predicted"/>
<name>A0A2K2FPU7_9CLOT</name>
<dbReference type="KEGG" id="cthd:CDO33_19380"/>
<dbReference type="PANTHER" id="PTHR43021">
    <property type="entry name" value="NA(+)/H(+) ANTIPORTER-RELATED"/>
    <property type="match status" value="1"/>
</dbReference>
<dbReference type="Pfam" id="PF00999">
    <property type="entry name" value="Na_H_Exchanger"/>
    <property type="match status" value="1"/>
</dbReference>
<evidence type="ECO:0000259" key="6">
    <source>
        <dbReference type="Pfam" id="PF00999"/>
    </source>
</evidence>
<evidence type="ECO:0000256" key="4">
    <source>
        <dbReference type="ARBA" id="ARBA00023136"/>
    </source>
</evidence>
<evidence type="ECO:0000256" key="1">
    <source>
        <dbReference type="ARBA" id="ARBA00004141"/>
    </source>
</evidence>
<feature type="transmembrane region" description="Helical" evidence="5">
    <location>
        <begin position="274"/>
        <end position="304"/>
    </location>
</feature>
<keyword evidence="4 5" id="KW-0472">Membrane</keyword>
<keyword evidence="2 5" id="KW-0812">Transmembrane</keyword>
<gene>
    <name evidence="7" type="ORF">CDQ84_03925</name>
</gene>
<feature type="transmembrane region" description="Helical" evidence="5">
    <location>
        <begin position="148"/>
        <end position="169"/>
    </location>
</feature>
<comment type="subcellular location">
    <subcellularLocation>
        <location evidence="1">Membrane</location>
        <topology evidence="1">Multi-pass membrane protein</topology>
    </subcellularLocation>
</comment>
<dbReference type="Gene3D" id="1.20.1530.20">
    <property type="match status" value="1"/>
</dbReference>
<comment type="caution">
    <text evidence="7">The sequence shown here is derived from an EMBL/GenBank/DDBJ whole genome shotgun (WGS) entry which is preliminary data.</text>
</comment>
<dbReference type="InterPro" id="IPR006153">
    <property type="entry name" value="Cation/H_exchanger_TM"/>
</dbReference>
<dbReference type="InterPro" id="IPR038770">
    <property type="entry name" value="Na+/solute_symporter_sf"/>
</dbReference>
<dbReference type="Proteomes" id="UP000236151">
    <property type="component" value="Unassembled WGS sequence"/>
</dbReference>
<feature type="transmembrane region" description="Helical" evidence="5">
    <location>
        <begin position="6"/>
        <end position="24"/>
    </location>
</feature>
<dbReference type="OrthoDB" id="9778229at2"/>
<dbReference type="GO" id="GO:1902600">
    <property type="term" value="P:proton transmembrane transport"/>
    <property type="evidence" value="ECO:0007669"/>
    <property type="project" value="InterPro"/>
</dbReference>
<feature type="transmembrane region" description="Helical" evidence="5">
    <location>
        <begin position="55"/>
        <end position="73"/>
    </location>
</feature>
<dbReference type="RefSeq" id="WP_103080423.1">
    <property type="nucleotide sequence ID" value="NZ_CP021850.1"/>
</dbReference>
<accession>A0A2K2FPU7</accession>
<dbReference type="GO" id="GO:0015297">
    <property type="term" value="F:antiporter activity"/>
    <property type="evidence" value="ECO:0007669"/>
    <property type="project" value="InterPro"/>
</dbReference>
<protein>
    <submittedName>
        <fullName evidence="7">Cation/H(+) antiporter</fullName>
    </submittedName>
</protein>
<organism evidence="7 8">
    <name type="scientific">Clostridium thermosuccinogenes</name>
    <dbReference type="NCBI Taxonomy" id="84032"/>
    <lineage>
        <taxon>Bacteria</taxon>
        <taxon>Bacillati</taxon>
        <taxon>Bacillota</taxon>
        <taxon>Clostridia</taxon>
        <taxon>Eubacteriales</taxon>
        <taxon>Clostridiaceae</taxon>
        <taxon>Clostridium</taxon>
    </lineage>
</organism>
<evidence type="ECO:0000256" key="5">
    <source>
        <dbReference type="SAM" id="Phobius"/>
    </source>
</evidence>
<keyword evidence="8" id="KW-1185">Reference proteome</keyword>
<evidence type="ECO:0000256" key="3">
    <source>
        <dbReference type="ARBA" id="ARBA00022989"/>
    </source>
</evidence>
<dbReference type="PANTHER" id="PTHR43021:SF2">
    <property type="entry name" value="CATION_H+ EXCHANGER DOMAIN-CONTAINING PROTEIN"/>
    <property type="match status" value="1"/>
</dbReference>
<evidence type="ECO:0000313" key="8">
    <source>
        <dbReference type="Proteomes" id="UP000236151"/>
    </source>
</evidence>